<feature type="repeat" description="NHL" evidence="2">
    <location>
        <begin position="180"/>
        <end position="216"/>
    </location>
</feature>
<reference evidence="4 5" key="1">
    <citation type="submission" date="2018-03" db="EMBL/GenBank/DDBJ databases">
        <title>Massilia armeniaca sp. nov., isolated from desert soil.</title>
        <authorList>
            <person name="Huang H."/>
            <person name="Ren M."/>
        </authorList>
    </citation>
    <scope>NUCLEOTIDE SEQUENCE [LARGE SCALE GENOMIC DNA]</scope>
    <source>
        <strain evidence="4 5">ZMN-3</strain>
    </source>
</reference>
<dbReference type="AlphaFoldDB" id="A0A2R4CAM6"/>
<evidence type="ECO:0000313" key="4">
    <source>
        <dbReference type="EMBL" id="AVR96651.1"/>
    </source>
</evidence>
<protein>
    <submittedName>
        <fullName evidence="4">Gluconolaconase</fullName>
    </submittedName>
</protein>
<evidence type="ECO:0000256" key="2">
    <source>
        <dbReference type="PROSITE-ProRule" id="PRU00504"/>
    </source>
</evidence>
<dbReference type="CDD" id="cd14953">
    <property type="entry name" value="NHL_like_1"/>
    <property type="match status" value="1"/>
</dbReference>
<dbReference type="OrthoDB" id="9774579at2"/>
<dbReference type="PROSITE" id="PS51125">
    <property type="entry name" value="NHL"/>
    <property type="match status" value="2"/>
</dbReference>
<dbReference type="InterPro" id="IPR011055">
    <property type="entry name" value="Dup_hybrid_motif"/>
</dbReference>
<dbReference type="RefSeq" id="WP_107141999.1">
    <property type="nucleotide sequence ID" value="NZ_CP028324.1"/>
</dbReference>
<dbReference type="SUPFAM" id="SSF101898">
    <property type="entry name" value="NHL repeat"/>
    <property type="match status" value="1"/>
</dbReference>
<accession>A0A2R4CAM6</accession>
<feature type="region of interest" description="Disordered" evidence="3">
    <location>
        <begin position="571"/>
        <end position="596"/>
    </location>
</feature>
<dbReference type="KEGG" id="masz:C9I28_13825"/>
<dbReference type="EMBL" id="CP028324">
    <property type="protein sequence ID" value="AVR96651.1"/>
    <property type="molecule type" value="Genomic_DNA"/>
</dbReference>
<dbReference type="Gene3D" id="2.120.10.30">
    <property type="entry name" value="TolB, C-terminal domain"/>
    <property type="match status" value="3"/>
</dbReference>
<dbReference type="Pfam" id="PF01436">
    <property type="entry name" value="NHL"/>
    <property type="match status" value="3"/>
</dbReference>
<gene>
    <name evidence="4" type="ORF">C9I28_13825</name>
</gene>
<evidence type="ECO:0000313" key="5">
    <source>
        <dbReference type="Proteomes" id="UP000240505"/>
    </source>
</evidence>
<organism evidence="4 5">
    <name type="scientific">Pseudoduganella armeniaca</name>
    <dbReference type="NCBI Taxonomy" id="2072590"/>
    <lineage>
        <taxon>Bacteria</taxon>
        <taxon>Pseudomonadati</taxon>
        <taxon>Pseudomonadota</taxon>
        <taxon>Betaproteobacteria</taxon>
        <taxon>Burkholderiales</taxon>
        <taxon>Oxalobacteraceae</taxon>
        <taxon>Telluria group</taxon>
        <taxon>Pseudoduganella</taxon>
    </lineage>
</organism>
<dbReference type="PANTHER" id="PTHR46388:SF2">
    <property type="entry name" value="NHL REPEAT-CONTAINING PROTEIN 2"/>
    <property type="match status" value="1"/>
</dbReference>
<keyword evidence="1" id="KW-0677">Repeat</keyword>
<dbReference type="InterPro" id="IPR011042">
    <property type="entry name" value="6-blade_b-propeller_TolB-like"/>
</dbReference>
<evidence type="ECO:0000256" key="3">
    <source>
        <dbReference type="SAM" id="MobiDB-lite"/>
    </source>
</evidence>
<dbReference type="InterPro" id="IPR001258">
    <property type="entry name" value="NHL_repeat"/>
</dbReference>
<keyword evidence="5" id="KW-1185">Reference proteome</keyword>
<dbReference type="Gene3D" id="2.70.70.10">
    <property type="entry name" value="Glucose Permease (Domain IIA)"/>
    <property type="match status" value="1"/>
</dbReference>
<dbReference type="PANTHER" id="PTHR46388">
    <property type="entry name" value="NHL REPEAT-CONTAINING PROTEIN 2"/>
    <property type="match status" value="1"/>
</dbReference>
<name>A0A2R4CAM6_9BURK</name>
<proteinExistence type="predicted"/>
<dbReference type="Proteomes" id="UP000240505">
    <property type="component" value="Chromosome"/>
</dbReference>
<dbReference type="Gene3D" id="2.40.10.500">
    <property type="match status" value="1"/>
</dbReference>
<evidence type="ECO:0000256" key="1">
    <source>
        <dbReference type="ARBA" id="ARBA00022737"/>
    </source>
</evidence>
<feature type="repeat" description="NHL" evidence="2">
    <location>
        <begin position="234"/>
        <end position="270"/>
    </location>
</feature>
<sequence length="741" mass="77163">MNRKFLIAALAGAGVLAGGTAVILVNRSTAPAPAPAKSTAILTPRQASTGRFWQARVTPLAGAGTAGFADGPGAAARFSDPFGVAVDARGTIYIADGGDNNRIRRLGADGTVATFAGGTEGLRDGNGAAAAFHTPSALALDHLGNLYVADTGNHAIRKIAPDGSVTTLAGNGQPGTADGKGATARFNGPVGVAVDDAGIVYVADTYNDRIRRIAPDGSVTTIAGGDRPGDADGHGAAAGFDTPSGIAVTPAGILFVADTGNHAVRRIDPDGRVTTVARAPEGERRPVLWRPSAIAATRDGWLYVATGGGGRIVQIAPDGQYQPLGDADQRVEPGYGSDGSVQLAAPRGLAVQRDGALVASDALGFKVVRLAPATGPAPAMHAALASVPAAAPRPQRMAWPVLPQDAPHEVVGLMGEVRGSFDGESRDHFHMGLDVRADVGEAVVAMVPAKVTDPFANWGYGTLSEGLALGTLSYIHMKVGRDRRDAALDQRFQLLRNGRGKPERVRVPRGTRFAAGERLGTINAMAHVHLDYYPDGTVANPLTLPLTGLRDTVAPRIQSILLLADGGRRLPGQRGEAAPRKKKGRGKAKEAAEAPVKGPVKVPRGLGKIDIVVDAWDQMDGNLARRRLGLYKLGYQLLRPDGSALAGWQQPRITQVYDRLPRNQEAVKVVYAPTSGITVYGSKATHFAYAVHNTLADGRVSPGAWDVSELAPGLYTLRIYAADYAGNVAVEGRDLAIEVVE</sequence>